<dbReference type="Proteomes" id="UP001213681">
    <property type="component" value="Unassembled WGS sequence"/>
</dbReference>
<protein>
    <submittedName>
        <fullName evidence="1">Uncharacterized protein</fullName>
    </submittedName>
</protein>
<sequence length="184" mass="20732">MLPVFYWKVVVSDNRYLEVLSYGSQWIKPEEVIDILLSEHVLRELKQREEALKYRIVAFQKAKEIQSEDDSELENANKQLKETRSKVPMKEHALYRAVSMLDSYFKGIAADVVVEHVDAAHRGINATEEKASATARPSVGAIAIFDKYGKLLFSPFANAAYPGSKHTDSGLDILTAQTVVVQNF</sequence>
<evidence type="ECO:0000313" key="2">
    <source>
        <dbReference type="Proteomes" id="UP001213681"/>
    </source>
</evidence>
<name>A0AAD6FXB3_9EURO</name>
<dbReference type="GeneID" id="81605260"/>
<evidence type="ECO:0000313" key="1">
    <source>
        <dbReference type="EMBL" id="KAJ5432479.1"/>
    </source>
</evidence>
<reference evidence="1" key="2">
    <citation type="journal article" date="2023" name="IMA Fungus">
        <title>Comparative genomic study of the Penicillium genus elucidates a diverse pangenome and 15 lateral gene transfer events.</title>
        <authorList>
            <person name="Petersen C."/>
            <person name="Sorensen T."/>
            <person name="Nielsen M.R."/>
            <person name="Sondergaard T.E."/>
            <person name="Sorensen J.L."/>
            <person name="Fitzpatrick D.A."/>
            <person name="Frisvad J.C."/>
            <person name="Nielsen K.L."/>
        </authorList>
    </citation>
    <scope>NUCLEOTIDE SEQUENCE</scope>
    <source>
        <strain evidence="1">IBT 16125</strain>
    </source>
</reference>
<reference evidence="1" key="1">
    <citation type="submission" date="2022-12" db="EMBL/GenBank/DDBJ databases">
        <authorList>
            <person name="Petersen C."/>
        </authorList>
    </citation>
    <scope>NUCLEOTIDE SEQUENCE</scope>
    <source>
        <strain evidence="1">IBT 16125</strain>
    </source>
</reference>
<accession>A0AAD6FXB3</accession>
<gene>
    <name evidence="1" type="ORF">N7458_011635</name>
</gene>
<dbReference type="RefSeq" id="XP_056759771.1">
    <property type="nucleotide sequence ID" value="XM_056915017.1"/>
</dbReference>
<comment type="caution">
    <text evidence="1">The sequence shown here is derived from an EMBL/GenBank/DDBJ whole genome shotgun (WGS) entry which is preliminary data.</text>
</comment>
<dbReference type="AlphaFoldDB" id="A0AAD6FXB3"/>
<dbReference type="EMBL" id="JAPVEA010000009">
    <property type="protein sequence ID" value="KAJ5432479.1"/>
    <property type="molecule type" value="Genomic_DNA"/>
</dbReference>
<proteinExistence type="predicted"/>
<keyword evidence="2" id="KW-1185">Reference proteome</keyword>
<organism evidence="1 2">
    <name type="scientific">Penicillium daleae</name>
    <dbReference type="NCBI Taxonomy" id="63821"/>
    <lineage>
        <taxon>Eukaryota</taxon>
        <taxon>Fungi</taxon>
        <taxon>Dikarya</taxon>
        <taxon>Ascomycota</taxon>
        <taxon>Pezizomycotina</taxon>
        <taxon>Eurotiomycetes</taxon>
        <taxon>Eurotiomycetidae</taxon>
        <taxon>Eurotiales</taxon>
        <taxon>Aspergillaceae</taxon>
        <taxon>Penicillium</taxon>
    </lineage>
</organism>